<dbReference type="HOGENOM" id="CLU_1245736_0_0_1"/>
<dbReference type="InParanoid" id="A0A0D0DMA7"/>
<keyword evidence="2" id="KW-1185">Reference proteome</keyword>
<dbReference type="AlphaFoldDB" id="A0A0D0DMA7"/>
<proteinExistence type="predicted"/>
<dbReference type="Gene3D" id="2.60.120.200">
    <property type="match status" value="1"/>
</dbReference>
<dbReference type="GO" id="GO:0016787">
    <property type="term" value="F:hydrolase activity"/>
    <property type="evidence" value="ECO:0007669"/>
    <property type="project" value="UniProtKB-KW"/>
</dbReference>
<protein>
    <submittedName>
        <fullName evidence="1">Glycoside hydrolase family 16 protein</fullName>
    </submittedName>
</protein>
<keyword evidence="1" id="KW-0378">Hydrolase</keyword>
<reference evidence="1 2" key="1">
    <citation type="submission" date="2014-04" db="EMBL/GenBank/DDBJ databases">
        <authorList>
            <consortium name="DOE Joint Genome Institute"/>
            <person name="Kuo A."/>
            <person name="Kohler A."/>
            <person name="Jargeat P."/>
            <person name="Nagy L.G."/>
            <person name="Floudas D."/>
            <person name="Copeland A."/>
            <person name="Barry K.W."/>
            <person name="Cichocki N."/>
            <person name="Veneault-Fourrey C."/>
            <person name="LaButti K."/>
            <person name="Lindquist E.A."/>
            <person name="Lipzen A."/>
            <person name="Lundell T."/>
            <person name="Morin E."/>
            <person name="Murat C."/>
            <person name="Sun H."/>
            <person name="Tunlid A."/>
            <person name="Henrissat B."/>
            <person name="Grigoriev I.V."/>
            <person name="Hibbett D.S."/>
            <person name="Martin F."/>
            <person name="Nordberg H.P."/>
            <person name="Cantor M.N."/>
            <person name="Hua S.X."/>
        </authorList>
    </citation>
    <scope>NUCLEOTIDE SEQUENCE [LARGE SCALE GENOMIC DNA]</scope>
    <source>
        <strain evidence="1 2">Ve08.2h10</strain>
    </source>
</reference>
<accession>A0A0D0DMA7</accession>
<sequence length="222" mass="25008">MPVCWQAPHLHDGSRRPWPVQRLDRPPTRPGELHLCRCVRVFPCMGSHKAVSNITASHVDAVRRALPRSLGLQWHVCSGHPTSGAGQRRYPTPRTHPPHHGLWDDSIYLDKLQSQPGSASTMLGVYAFHHSRSIFLSTCRAFATKYPLSTDICGPGFYDEFRFETTMDPTHGRVIYVNKRTAQQLNFTCADDVTFFVQKRVHDVYNGVAGNLTTFSLPVTTL</sequence>
<reference evidence="2" key="2">
    <citation type="submission" date="2015-01" db="EMBL/GenBank/DDBJ databases">
        <title>Evolutionary Origins and Diversification of the Mycorrhizal Mutualists.</title>
        <authorList>
            <consortium name="DOE Joint Genome Institute"/>
            <consortium name="Mycorrhizal Genomics Consortium"/>
            <person name="Kohler A."/>
            <person name="Kuo A."/>
            <person name="Nagy L.G."/>
            <person name="Floudas D."/>
            <person name="Copeland A."/>
            <person name="Barry K.W."/>
            <person name="Cichocki N."/>
            <person name="Veneault-Fourrey C."/>
            <person name="LaButti K."/>
            <person name="Lindquist E.A."/>
            <person name="Lipzen A."/>
            <person name="Lundell T."/>
            <person name="Morin E."/>
            <person name="Murat C."/>
            <person name="Riley R."/>
            <person name="Ohm R."/>
            <person name="Sun H."/>
            <person name="Tunlid A."/>
            <person name="Henrissat B."/>
            <person name="Grigoriev I.V."/>
            <person name="Hibbett D.S."/>
            <person name="Martin F."/>
        </authorList>
    </citation>
    <scope>NUCLEOTIDE SEQUENCE [LARGE SCALE GENOMIC DNA]</scope>
    <source>
        <strain evidence="2">Ve08.2h10</strain>
    </source>
</reference>
<evidence type="ECO:0000313" key="1">
    <source>
        <dbReference type="EMBL" id="KIK99832.1"/>
    </source>
</evidence>
<dbReference type="EMBL" id="KN824848">
    <property type="protein sequence ID" value="KIK99832.1"/>
    <property type="molecule type" value="Genomic_DNA"/>
</dbReference>
<evidence type="ECO:0000313" key="2">
    <source>
        <dbReference type="Proteomes" id="UP000054538"/>
    </source>
</evidence>
<organism evidence="1 2">
    <name type="scientific">Paxillus rubicundulus Ve08.2h10</name>
    <dbReference type="NCBI Taxonomy" id="930991"/>
    <lineage>
        <taxon>Eukaryota</taxon>
        <taxon>Fungi</taxon>
        <taxon>Dikarya</taxon>
        <taxon>Basidiomycota</taxon>
        <taxon>Agaricomycotina</taxon>
        <taxon>Agaricomycetes</taxon>
        <taxon>Agaricomycetidae</taxon>
        <taxon>Boletales</taxon>
        <taxon>Paxilineae</taxon>
        <taxon>Paxillaceae</taxon>
        <taxon>Paxillus</taxon>
    </lineage>
</organism>
<dbReference type="Proteomes" id="UP000054538">
    <property type="component" value="Unassembled WGS sequence"/>
</dbReference>
<gene>
    <name evidence="1" type="ORF">PAXRUDRAFT_423205</name>
</gene>
<name>A0A0D0DMA7_9AGAM</name>